<evidence type="ECO:0000313" key="5">
    <source>
        <dbReference type="Proteomes" id="UP000711407"/>
    </source>
</evidence>
<dbReference type="GO" id="GO:0016757">
    <property type="term" value="F:glycosyltransferase activity"/>
    <property type="evidence" value="ECO:0007669"/>
    <property type="project" value="UniProtKB-KW"/>
</dbReference>
<feature type="domain" description="Glycosyl transferase family 1" evidence="3">
    <location>
        <begin position="251"/>
        <end position="340"/>
    </location>
</feature>
<proteinExistence type="predicted"/>
<reference evidence="4" key="2">
    <citation type="submission" date="2021-09" db="EMBL/GenBank/DDBJ databases">
        <authorList>
            <person name="Gilroy R."/>
        </authorList>
    </citation>
    <scope>NUCLEOTIDE SEQUENCE</scope>
    <source>
        <strain evidence="4">4100</strain>
    </source>
</reference>
<name>A0A4Q0U9V4_9BACT</name>
<accession>A0A4Q0U9V4</accession>
<protein>
    <submittedName>
        <fullName evidence="4">Glycosyltransferase family 4 protein</fullName>
    </submittedName>
</protein>
<dbReference type="Proteomes" id="UP000711407">
    <property type="component" value="Unassembled WGS sequence"/>
</dbReference>
<dbReference type="Gene3D" id="3.40.50.11090">
    <property type="match status" value="1"/>
</dbReference>
<dbReference type="AlphaFoldDB" id="A0A4Q0U9V4"/>
<dbReference type="SUPFAM" id="SSF53756">
    <property type="entry name" value="UDP-Glycosyltransferase/glycogen phosphorylase"/>
    <property type="match status" value="1"/>
</dbReference>
<evidence type="ECO:0000313" key="4">
    <source>
        <dbReference type="EMBL" id="HJE39944.1"/>
    </source>
</evidence>
<dbReference type="CDD" id="cd03801">
    <property type="entry name" value="GT4_PimA-like"/>
    <property type="match status" value="1"/>
</dbReference>
<dbReference type="PANTHER" id="PTHR12526">
    <property type="entry name" value="GLYCOSYLTRANSFERASE"/>
    <property type="match status" value="1"/>
</dbReference>
<reference evidence="4" key="1">
    <citation type="journal article" date="2021" name="PeerJ">
        <title>Extensive microbial diversity within the chicken gut microbiome revealed by metagenomics and culture.</title>
        <authorList>
            <person name="Gilroy R."/>
            <person name="Ravi A."/>
            <person name="Getino M."/>
            <person name="Pursley I."/>
            <person name="Horton D.L."/>
            <person name="Alikhan N.F."/>
            <person name="Baker D."/>
            <person name="Gharbi K."/>
            <person name="Hall N."/>
            <person name="Watson M."/>
            <person name="Adriaenssens E.M."/>
            <person name="Foster-Nyarko E."/>
            <person name="Jarju S."/>
            <person name="Secka A."/>
            <person name="Antonio M."/>
            <person name="Oren A."/>
            <person name="Chaudhuri R.R."/>
            <person name="La Ragione R."/>
            <person name="Hildebrand F."/>
            <person name="Pallen M.J."/>
        </authorList>
    </citation>
    <scope>NUCLEOTIDE SEQUENCE</scope>
    <source>
        <strain evidence="4">4100</strain>
    </source>
</reference>
<sequence>MGRMHIVFLLPGPAEGPTGGYKVVMEHAARMVAAGHRVTVCYAGSIFYRQKPLKFKLSGIVRYVQKYLRGFSYGKWMVLPHGIKERLTFSLNYCHVPRNADRYIATSPYTAWYLDRYPVDADRKFYFIQDREDWGEGLRAILDDTYHMALNKIVIASWLRDMLRFRYAEDSVLVPNGFDFNYFTLNTPIADRKLPIISMLWHNMPRKDCATGWKALQIVKQAVPSLTVKMFGTPERPDFLPDWVEYTRCPSREKHNEIYNSSQVFLATSRSEGWGLTVGEAMICGAAVACTDCGGFKEMAVDGATALISPVGDAAALAANVIRLLKDDELRRRIATEANKNIQGFTWQRSSAAMAEALHLSE</sequence>
<organism evidence="4 5">
    <name type="scientific">Candidatus Amulumruptor caecigallinarius</name>
    <dbReference type="NCBI Taxonomy" id="2109911"/>
    <lineage>
        <taxon>Bacteria</taxon>
        <taxon>Pseudomonadati</taxon>
        <taxon>Bacteroidota</taxon>
        <taxon>Bacteroidia</taxon>
        <taxon>Bacteroidales</taxon>
        <taxon>Muribaculaceae</taxon>
        <taxon>Candidatus Amulumruptor</taxon>
    </lineage>
</organism>
<keyword evidence="1" id="KW-0328">Glycosyltransferase</keyword>
<dbReference type="Pfam" id="PF00534">
    <property type="entry name" value="Glycos_transf_1"/>
    <property type="match status" value="1"/>
</dbReference>
<evidence type="ECO:0000256" key="2">
    <source>
        <dbReference type="ARBA" id="ARBA00022679"/>
    </source>
</evidence>
<evidence type="ECO:0000259" key="3">
    <source>
        <dbReference type="Pfam" id="PF00534"/>
    </source>
</evidence>
<comment type="caution">
    <text evidence="4">The sequence shown here is derived from an EMBL/GenBank/DDBJ whole genome shotgun (WGS) entry which is preliminary data.</text>
</comment>
<evidence type="ECO:0000256" key="1">
    <source>
        <dbReference type="ARBA" id="ARBA00022676"/>
    </source>
</evidence>
<gene>
    <name evidence="4" type="ORF">K8V47_09335</name>
</gene>
<dbReference type="EMBL" id="DYXT01000048">
    <property type="protein sequence ID" value="HJE39944.1"/>
    <property type="molecule type" value="Genomic_DNA"/>
</dbReference>
<dbReference type="PANTHER" id="PTHR12526:SF510">
    <property type="entry name" value="D-INOSITOL 3-PHOSPHATE GLYCOSYLTRANSFERASE"/>
    <property type="match status" value="1"/>
</dbReference>
<keyword evidence="2" id="KW-0808">Transferase</keyword>
<dbReference type="Gene3D" id="3.40.50.2000">
    <property type="entry name" value="Glycogen Phosphorylase B"/>
    <property type="match status" value="1"/>
</dbReference>
<dbReference type="InterPro" id="IPR001296">
    <property type="entry name" value="Glyco_trans_1"/>
</dbReference>